<evidence type="ECO:0000259" key="15">
    <source>
        <dbReference type="PROSITE" id="PS50835"/>
    </source>
</evidence>
<dbReference type="InterPro" id="IPR013098">
    <property type="entry name" value="Ig_I-set"/>
</dbReference>
<dbReference type="CDD" id="cd00096">
    <property type="entry name" value="Ig"/>
    <property type="match status" value="2"/>
</dbReference>
<dbReference type="FunFam" id="2.60.40.10:FF:000209">
    <property type="entry name" value="Sidekick cell adhesion molecule 2"/>
    <property type="match status" value="1"/>
</dbReference>
<dbReference type="InterPro" id="IPR013106">
    <property type="entry name" value="Ig_V-set"/>
</dbReference>
<evidence type="ECO:0000313" key="17">
    <source>
        <dbReference type="EMBL" id="CAG9861808.1"/>
    </source>
</evidence>
<comment type="similarity">
    <text evidence="11">Belongs to the sidekick family.</text>
</comment>
<dbReference type="InterPro" id="IPR050964">
    <property type="entry name" value="Striated_Muscle_Regulatory"/>
</dbReference>
<evidence type="ECO:0000256" key="1">
    <source>
        <dbReference type="ARBA" id="ARBA00004479"/>
    </source>
</evidence>
<dbReference type="SMART" id="SM00409">
    <property type="entry name" value="IG"/>
    <property type="match status" value="6"/>
</dbReference>
<feature type="signal peptide" evidence="14">
    <location>
        <begin position="1"/>
        <end position="29"/>
    </location>
</feature>
<dbReference type="SMART" id="SM00408">
    <property type="entry name" value="IGc2"/>
    <property type="match status" value="5"/>
</dbReference>
<evidence type="ECO:0000256" key="14">
    <source>
        <dbReference type="SAM" id="SignalP"/>
    </source>
</evidence>
<feature type="compositionally biased region" description="Polar residues" evidence="12">
    <location>
        <begin position="2103"/>
        <end position="2119"/>
    </location>
</feature>
<keyword evidence="9" id="KW-0325">Glycoprotein</keyword>
<name>A0A9N9TTZ5_PHYSR</name>
<proteinExistence type="inferred from homology"/>
<dbReference type="Pfam" id="PF07679">
    <property type="entry name" value="I-set"/>
    <property type="match status" value="4"/>
</dbReference>
<dbReference type="SUPFAM" id="SSF48726">
    <property type="entry name" value="Immunoglobulin"/>
    <property type="match status" value="5"/>
</dbReference>
<evidence type="ECO:0000256" key="4">
    <source>
        <dbReference type="ARBA" id="ARBA00022737"/>
    </source>
</evidence>
<feature type="chain" id="PRO_5040392021" description="Protein sidekick" evidence="14">
    <location>
        <begin position="30"/>
        <end position="2212"/>
    </location>
</feature>
<dbReference type="PROSITE" id="PS50835">
    <property type="entry name" value="IG_LIKE"/>
    <property type="match status" value="5"/>
</dbReference>
<feature type="domain" description="Fibronectin type-III" evidence="16">
    <location>
        <begin position="1055"/>
        <end position="1150"/>
    </location>
</feature>
<feature type="domain" description="Ig-like" evidence="15">
    <location>
        <begin position="445"/>
        <end position="535"/>
    </location>
</feature>
<feature type="domain" description="Ig-like" evidence="15">
    <location>
        <begin position="324"/>
        <end position="407"/>
    </location>
</feature>
<dbReference type="InterPro" id="IPR036116">
    <property type="entry name" value="FN3_sf"/>
</dbReference>
<evidence type="ECO:0000313" key="18">
    <source>
        <dbReference type="Proteomes" id="UP001153712"/>
    </source>
</evidence>
<keyword evidence="7 13" id="KW-0472">Membrane</keyword>
<feature type="compositionally biased region" description="Low complexity" evidence="12">
    <location>
        <begin position="2044"/>
        <end position="2056"/>
    </location>
</feature>
<dbReference type="GO" id="GO:0016020">
    <property type="term" value="C:membrane"/>
    <property type="evidence" value="ECO:0007669"/>
    <property type="project" value="UniProtKB-SubCell"/>
</dbReference>
<evidence type="ECO:0000256" key="6">
    <source>
        <dbReference type="ARBA" id="ARBA00022989"/>
    </source>
</evidence>
<feature type="domain" description="Ig-like" evidence="15">
    <location>
        <begin position="540"/>
        <end position="629"/>
    </location>
</feature>
<dbReference type="PANTHER" id="PTHR13817">
    <property type="entry name" value="TITIN"/>
    <property type="match status" value="1"/>
</dbReference>
<keyword evidence="3 14" id="KW-0732">Signal</keyword>
<dbReference type="SUPFAM" id="SSF49265">
    <property type="entry name" value="Fibronectin type III"/>
    <property type="match status" value="7"/>
</dbReference>
<dbReference type="GO" id="GO:0009653">
    <property type="term" value="P:anatomical structure morphogenesis"/>
    <property type="evidence" value="ECO:0007669"/>
    <property type="project" value="UniProtKB-ARBA"/>
</dbReference>
<dbReference type="Gene3D" id="2.60.40.10">
    <property type="entry name" value="Immunoglobulins"/>
    <property type="match status" value="19"/>
</dbReference>
<feature type="domain" description="Fibronectin type-III" evidence="16">
    <location>
        <begin position="1555"/>
        <end position="1657"/>
    </location>
</feature>
<dbReference type="FunFam" id="2.60.40.10:FF:002352">
    <property type="entry name" value="Blast:Protein sidekick"/>
    <property type="match status" value="1"/>
</dbReference>
<dbReference type="PANTHER" id="PTHR13817:SF121">
    <property type="entry name" value="PROTEIN SIDEKICK-LIKE PROTEIN"/>
    <property type="match status" value="1"/>
</dbReference>
<evidence type="ECO:0000256" key="3">
    <source>
        <dbReference type="ARBA" id="ARBA00022729"/>
    </source>
</evidence>
<evidence type="ECO:0000256" key="10">
    <source>
        <dbReference type="ARBA" id="ARBA00023319"/>
    </source>
</evidence>
<feature type="compositionally biased region" description="Basic residues" evidence="12">
    <location>
        <begin position="2057"/>
        <end position="2068"/>
    </location>
</feature>
<comment type="subcellular location">
    <subcellularLocation>
        <location evidence="1">Membrane</location>
        <topology evidence="1">Single-pass type I membrane protein</topology>
    </subcellularLocation>
</comment>
<dbReference type="FunFam" id="2.60.40.10:FF:001715">
    <property type="entry name" value="Sidekick, isoform B"/>
    <property type="match status" value="1"/>
</dbReference>
<dbReference type="FunFam" id="2.60.40.10:FF:000236">
    <property type="entry name" value="Sidekick cell adhesion molecule 2"/>
    <property type="match status" value="1"/>
</dbReference>
<keyword evidence="10" id="KW-0393">Immunoglobulin domain</keyword>
<dbReference type="Proteomes" id="UP001153712">
    <property type="component" value="Chromosome 5"/>
</dbReference>
<dbReference type="InterPro" id="IPR013783">
    <property type="entry name" value="Ig-like_fold"/>
</dbReference>
<reference evidence="17" key="1">
    <citation type="submission" date="2022-01" db="EMBL/GenBank/DDBJ databases">
        <authorList>
            <person name="King R."/>
        </authorList>
    </citation>
    <scope>NUCLEOTIDE SEQUENCE</scope>
</reference>
<feature type="domain" description="Fibronectin type-III" evidence="16">
    <location>
        <begin position="957"/>
        <end position="1051"/>
    </location>
</feature>
<feature type="region of interest" description="Disordered" evidence="12">
    <location>
        <begin position="2044"/>
        <end position="2119"/>
    </location>
</feature>
<dbReference type="FunFam" id="2.60.40.10:FF:000008">
    <property type="entry name" value="roundabout homolog 2 isoform X2"/>
    <property type="match status" value="1"/>
</dbReference>
<sequence>MGVKERPKKPFKWHFFILLLVNFLPSTTSENLLQAPRFTTSSLSSSIIRIGTAKIVQCQAYGNPPPQFRWLKDGVPITELSTDPFYKIISAKLENGGSYRCIAANKIGSILSEEIKIVVAYMGVFENQNERTVTVREGAAAILDLPEIDSVPPPDVTWQTDEGITPYGQKYAYTTNNQLVILSTELSDQKAYRARAINSQEGKEENSAYTRLIVEEMNDGKEIAPEIIVGPRDLRLVKGIPQTSIDCIANARPLYELETLWFKDGIPIESTGILYSFNDIWNRTLILASINTTYSGQYECQVNLRSGGFPEAIASAHVSVLEKPKFLSMAKSETLGEYSASMNLPCDVLGIPKPNITWYKNSEELDLTNKRYEVQEDNALLIKKLLISDNGMYQCFARNEAGESSLSTWLKVKKPRKVRSLAAKIVRLRSSADRHNKKTFRYIAPSSTPIMEFGPTNMTILDGKDATLTCRAVGAPVPNVTWIHNGNKEVVTSSRVQILESGDLLIAAVKEQDAGLYTCIRSNEAGEVRGSAYLQVLVRTQIVQPPVDTRVLLGQTATLQCKISSDSTVRYQLDWFRDKQLINPHSSQRIRILTDGTLEIEAVRASDVGYYTCTVQSPGGNDTRSAKLAVIELPFAPTGVKAERLENGTQRAVNVSWTSGFDGNSPIKKYIVQKREIPELGPIPDPLLNWVTELSNVSASQKWILLKNLKAAAVYQFRVSAVNSVGEGPPSEPSNEIMLPQEAPSGPPVGFVGSARSSSEIITQWQPPLEEHRNGQILGYIIRYRLYGYKESPWTIRNITNEAQRNYLITDLITWKDYVVQIAAYNNKGIGVFTEGAKIKTKEGVPEAPPIIKRVEALNSTSIQIWWIPPNPQKINGINQGYKIQAWQWHPIRGNIETNMMTVHPNLLDPYAEQTAIMTHLQKFAGYNISVVCFTDPGDGQISEKVNVKTKEDVPDEVTNLQFDEISDRAVKVIWQPPKKSNGILLGYRVKYQVKDDPSTVRVKNLTADTLSIKVNDLQATTHYRFEVSALSAIGSGPSKIAIIQSGVEPVLPHPPSKLALSNIEAFSVVLQFTPGFDGNSSITKWTVEAQTSRNTTWFVAYEITDPDATTITVTGLVPFTVYRLRLVANNVVGASVPSEATKEFQTIQAPPAFPPKNVTVRAMSATELRVRWIPLLQVEWFGNPRGYNITYTEIRTGFAHSSTIEDHTANSHVIIGLEEFALYEVKMQACNDVGCSTPGPTALERTRESVPSFGPLNVEANATSSTTIVVKWGDVPKEHQNGLIEGFKVNYAAENKSPILYKQIASNSTFTTTLTELKKFVVYHIQVVAYTRLGDGEPSKPAIRVRTFEDVPGAPSNVSFPDVSVTSARIIWDVPEEPNGEILAYKVTYHLDNVKTNNKFSKEFPPSGRTFRFTQLEPEKYYLFSVTAQTRLGWGKTAHVLVFTTNNRETPQPPSMPQISRSQIQSHHITFSWTPGRDGFAPLRYYTVQKMENGGPWQSLPERVDPQLTSYTVADLKPFTLYRFRIQATNDIGPSQYSPESVEVRTYSAAPSKGVTGLKAVPTTTTSVEVLWEPVNEHYWSGDSKTGGYRVIFQPVSDFPTALQATPKEEILGIMKNKIVLSELQQDRNYEIVVVPYNAQGEGPASPPITVYVGEAVPTGEPRSLEGKPVSSTEVSLKWKPPQQNMQNGELLGYKIFYLVLNSPQEIEPGKKWEEEIEVVPASTTSHSLVFLDKYTEYSIQVLAFNPAGDGPRSRPIRVKTWQGLPSPPTNLTFSEITMNSLMVSWNPPRKRNGDIISYIVTYETAVENDRYSKQVKQKVTTTYLQVQSLEEEVTYTFKVKAQTIDWGPAVASNVTTGPQDGSPSTPKELTLVKTLSSIELKWSNGASGKGPILGYYVESRRKDDVRWQTVTKTTNGLLQEFTVLYQSLLPSTSYNFRVIPYNKFGISYPAYSDESVLTPSKLYMEYGYLQHAPFYRQTWFMVALAAFSIIIIITIIAILCVKSKSYKYKQEAQKTLEESMAMSTCDQQELAMDYYNSRNGSASTNTLNNLTKKGTLSRKPPHHHHQPPTVLGKSPPRPSPASVPYNSDEESLKGYDENPDDSSVTEKPSEISSSDSQITQIHVECGLYQKGSEDENESVRSDPHSFVNHYANVNDTLRQSWKRQKPVRNYSSYTDSEPEGSAVVSLNGGQIIMNNMARSRAPLPGFSSFV</sequence>
<dbReference type="CDD" id="cd00063">
    <property type="entry name" value="FN3"/>
    <property type="match status" value="13"/>
</dbReference>
<dbReference type="Pfam" id="PF00041">
    <property type="entry name" value="fn3"/>
    <property type="match status" value="13"/>
</dbReference>
<protein>
    <recommendedName>
        <fullName evidence="19">Protein sidekick</fullName>
    </recommendedName>
</protein>
<keyword evidence="4" id="KW-0677">Repeat</keyword>
<feature type="domain" description="Fibronectin type-III" evidence="16">
    <location>
        <begin position="1255"/>
        <end position="1351"/>
    </location>
</feature>
<dbReference type="FunFam" id="2.60.40.10:FF:001849">
    <property type="entry name" value="Sidekick, isoform B"/>
    <property type="match status" value="1"/>
</dbReference>
<keyword evidence="6 13" id="KW-1133">Transmembrane helix</keyword>
<dbReference type="EMBL" id="OU900098">
    <property type="protein sequence ID" value="CAG9861808.1"/>
    <property type="molecule type" value="Genomic_DNA"/>
</dbReference>
<dbReference type="InterPro" id="IPR007110">
    <property type="entry name" value="Ig-like_dom"/>
</dbReference>
<organism evidence="17 18">
    <name type="scientific">Phyllotreta striolata</name>
    <name type="common">Striped flea beetle</name>
    <name type="synonym">Crioceris striolata</name>
    <dbReference type="NCBI Taxonomy" id="444603"/>
    <lineage>
        <taxon>Eukaryota</taxon>
        <taxon>Metazoa</taxon>
        <taxon>Ecdysozoa</taxon>
        <taxon>Arthropoda</taxon>
        <taxon>Hexapoda</taxon>
        <taxon>Insecta</taxon>
        <taxon>Pterygota</taxon>
        <taxon>Neoptera</taxon>
        <taxon>Endopterygota</taxon>
        <taxon>Coleoptera</taxon>
        <taxon>Polyphaga</taxon>
        <taxon>Cucujiformia</taxon>
        <taxon>Chrysomeloidea</taxon>
        <taxon>Chrysomelidae</taxon>
        <taxon>Galerucinae</taxon>
        <taxon>Alticini</taxon>
        <taxon>Phyllotreta</taxon>
    </lineage>
</organism>
<keyword evidence="5" id="KW-0130">Cell adhesion</keyword>
<evidence type="ECO:0000256" key="2">
    <source>
        <dbReference type="ARBA" id="ARBA00022692"/>
    </source>
</evidence>
<dbReference type="SMART" id="SM00060">
    <property type="entry name" value="FN3"/>
    <property type="match status" value="13"/>
</dbReference>
<dbReference type="FunFam" id="2.60.40.10:FF:001722">
    <property type="entry name" value="Sidekick, isoform B"/>
    <property type="match status" value="1"/>
</dbReference>
<feature type="domain" description="Fibronectin type-III" evidence="16">
    <location>
        <begin position="1662"/>
        <end position="1765"/>
    </location>
</feature>
<feature type="domain" description="Fibronectin type-III" evidence="16">
    <location>
        <begin position="747"/>
        <end position="844"/>
    </location>
</feature>
<evidence type="ECO:0000256" key="7">
    <source>
        <dbReference type="ARBA" id="ARBA00023136"/>
    </source>
</evidence>
<feature type="domain" description="Fibronectin type-III" evidence="16">
    <location>
        <begin position="636"/>
        <end position="742"/>
    </location>
</feature>
<evidence type="ECO:0000256" key="9">
    <source>
        <dbReference type="ARBA" id="ARBA00023180"/>
    </source>
</evidence>
<gene>
    <name evidence="17" type="ORF">PHYEVI_LOCUS8134</name>
</gene>
<feature type="transmembrane region" description="Helical" evidence="13">
    <location>
        <begin position="1981"/>
        <end position="2003"/>
    </location>
</feature>
<dbReference type="InterPro" id="IPR003598">
    <property type="entry name" value="Ig_sub2"/>
</dbReference>
<keyword evidence="8" id="KW-1015">Disulfide bond</keyword>
<dbReference type="InterPro" id="IPR036179">
    <property type="entry name" value="Ig-like_dom_sf"/>
</dbReference>
<dbReference type="PROSITE" id="PS50853">
    <property type="entry name" value="FN3"/>
    <property type="match status" value="13"/>
</dbReference>
<evidence type="ECO:0000256" key="12">
    <source>
        <dbReference type="SAM" id="MobiDB-lite"/>
    </source>
</evidence>
<dbReference type="Pfam" id="PF13895">
    <property type="entry name" value="Ig_2"/>
    <property type="match status" value="1"/>
</dbReference>
<dbReference type="GO" id="GO:0007399">
    <property type="term" value="P:nervous system development"/>
    <property type="evidence" value="ECO:0007669"/>
    <property type="project" value="UniProtKB-ARBA"/>
</dbReference>
<feature type="domain" description="Fibronectin type-III" evidence="16">
    <location>
        <begin position="1155"/>
        <end position="1250"/>
    </location>
</feature>
<feature type="domain" description="Ig-like" evidence="15">
    <location>
        <begin position="225"/>
        <end position="319"/>
    </location>
</feature>
<feature type="domain" description="Fibronectin type-III" evidence="16">
    <location>
        <begin position="1454"/>
        <end position="1550"/>
    </location>
</feature>
<evidence type="ECO:0000259" key="16">
    <source>
        <dbReference type="PROSITE" id="PS50853"/>
    </source>
</evidence>
<feature type="domain" description="Fibronectin type-III" evidence="16">
    <location>
        <begin position="1769"/>
        <end position="1861"/>
    </location>
</feature>
<feature type="domain" description="Fibronectin type-III" evidence="16">
    <location>
        <begin position="849"/>
        <end position="953"/>
    </location>
</feature>
<dbReference type="PRINTS" id="PR00014">
    <property type="entry name" value="FNTYPEIII"/>
</dbReference>
<dbReference type="FunFam" id="2.60.40.10:FF:000028">
    <property type="entry name" value="Neuronal cell adhesion molecule"/>
    <property type="match status" value="2"/>
</dbReference>
<dbReference type="FunFam" id="2.60.40.10:FF:000158">
    <property type="entry name" value="Sidekick cell adhesion molecule 2"/>
    <property type="match status" value="1"/>
</dbReference>
<feature type="domain" description="Fibronectin type-III" evidence="16">
    <location>
        <begin position="1864"/>
        <end position="1963"/>
    </location>
</feature>
<feature type="domain" description="Fibronectin type-III" evidence="16">
    <location>
        <begin position="1355"/>
        <end position="1449"/>
    </location>
</feature>
<evidence type="ECO:0008006" key="19">
    <source>
        <dbReference type="Google" id="ProtNLM"/>
    </source>
</evidence>
<evidence type="ECO:0000256" key="8">
    <source>
        <dbReference type="ARBA" id="ARBA00023157"/>
    </source>
</evidence>
<dbReference type="GO" id="GO:0007155">
    <property type="term" value="P:cell adhesion"/>
    <property type="evidence" value="ECO:0007669"/>
    <property type="project" value="UniProtKB-KW"/>
</dbReference>
<dbReference type="GO" id="GO:0030154">
    <property type="term" value="P:cell differentiation"/>
    <property type="evidence" value="ECO:0007669"/>
    <property type="project" value="UniProtKB-ARBA"/>
</dbReference>
<keyword evidence="2 13" id="KW-0812">Transmembrane</keyword>
<dbReference type="OrthoDB" id="8923679at2759"/>
<keyword evidence="18" id="KW-1185">Reference proteome</keyword>
<evidence type="ECO:0000256" key="5">
    <source>
        <dbReference type="ARBA" id="ARBA00022889"/>
    </source>
</evidence>
<evidence type="ECO:0000256" key="13">
    <source>
        <dbReference type="SAM" id="Phobius"/>
    </source>
</evidence>
<dbReference type="SMART" id="SM00406">
    <property type="entry name" value="IGv"/>
    <property type="match status" value="3"/>
</dbReference>
<dbReference type="InterPro" id="IPR003599">
    <property type="entry name" value="Ig_sub"/>
</dbReference>
<accession>A0A9N9TTZ5</accession>
<dbReference type="InterPro" id="IPR003961">
    <property type="entry name" value="FN3_dom"/>
</dbReference>
<feature type="domain" description="Ig-like" evidence="15">
    <location>
        <begin position="36"/>
        <end position="118"/>
    </location>
</feature>
<evidence type="ECO:0000256" key="11">
    <source>
        <dbReference type="ARBA" id="ARBA00061621"/>
    </source>
</evidence>